<dbReference type="GO" id="GO:0036297">
    <property type="term" value="P:interstrand cross-link repair"/>
    <property type="evidence" value="ECO:0007669"/>
    <property type="project" value="InterPro"/>
</dbReference>
<dbReference type="InterPro" id="IPR055387">
    <property type="entry name" value="FANCA_arcN"/>
</dbReference>
<comment type="caution">
    <text evidence="4">The sequence shown here is derived from an EMBL/GenBank/DDBJ whole genome shotgun (WGS) entry which is preliminary data.</text>
</comment>
<dbReference type="GO" id="GO:0043240">
    <property type="term" value="C:Fanconi anaemia nuclear complex"/>
    <property type="evidence" value="ECO:0007669"/>
    <property type="project" value="InterPro"/>
</dbReference>
<evidence type="ECO:0008006" key="6">
    <source>
        <dbReference type="Google" id="ProtNLM"/>
    </source>
</evidence>
<dbReference type="Pfam" id="PF24783">
    <property type="entry name" value="FANCA_arcN"/>
    <property type="match status" value="1"/>
</dbReference>
<protein>
    <recommendedName>
        <fullName evidence="6">Fanconi anemia group A protein</fullName>
    </recommendedName>
</protein>
<dbReference type="InterPro" id="IPR003516">
    <property type="entry name" value="FANCA"/>
</dbReference>
<evidence type="ECO:0000259" key="3">
    <source>
        <dbReference type="Pfam" id="PF24783"/>
    </source>
</evidence>
<keyword evidence="5" id="KW-1185">Reference proteome</keyword>
<organism evidence="4 5">
    <name type="scientific">Owenia fusiformis</name>
    <name type="common">Polychaete worm</name>
    <dbReference type="NCBI Taxonomy" id="6347"/>
    <lineage>
        <taxon>Eukaryota</taxon>
        <taxon>Metazoa</taxon>
        <taxon>Spiralia</taxon>
        <taxon>Lophotrochozoa</taxon>
        <taxon>Annelida</taxon>
        <taxon>Polychaeta</taxon>
        <taxon>Sedentaria</taxon>
        <taxon>Canalipalpata</taxon>
        <taxon>Sabellida</taxon>
        <taxon>Oweniida</taxon>
        <taxon>Oweniidae</taxon>
        <taxon>Owenia</taxon>
    </lineage>
</organism>
<accession>A0A8S4NGF5</accession>
<dbReference type="Proteomes" id="UP000749559">
    <property type="component" value="Unassembled WGS sequence"/>
</dbReference>
<feature type="domain" description="Fanconi anaemia group A protein N-terminal" evidence="1">
    <location>
        <begin position="184"/>
        <end position="520"/>
    </location>
</feature>
<dbReference type="Pfam" id="PF24781">
    <property type="entry name" value="FANCA_helical"/>
    <property type="match status" value="1"/>
</dbReference>
<dbReference type="InterPro" id="IPR031729">
    <property type="entry name" value="Fanconi_A_N"/>
</dbReference>
<dbReference type="InterPro" id="IPR055386">
    <property type="entry name" value="FANCA_helical"/>
</dbReference>
<proteinExistence type="predicted"/>
<dbReference type="Pfam" id="PF15865">
    <property type="entry name" value="Fanconi_A_N"/>
    <property type="match status" value="1"/>
</dbReference>
<gene>
    <name evidence="4" type="ORF">OFUS_LOCUS7179</name>
</gene>
<dbReference type="OrthoDB" id="2287188at2759"/>
<feature type="domain" description="Fanconi anaemia group A protein arcN subdomain" evidence="3">
    <location>
        <begin position="649"/>
        <end position="878"/>
    </location>
</feature>
<name>A0A8S4NGF5_OWEFU</name>
<reference evidence="4" key="1">
    <citation type="submission" date="2022-03" db="EMBL/GenBank/DDBJ databases">
        <authorList>
            <person name="Martin C."/>
        </authorList>
    </citation>
    <scope>NUCLEOTIDE SEQUENCE</scope>
</reference>
<evidence type="ECO:0000259" key="1">
    <source>
        <dbReference type="Pfam" id="PF15865"/>
    </source>
</evidence>
<evidence type="ECO:0000259" key="2">
    <source>
        <dbReference type="Pfam" id="PF24781"/>
    </source>
</evidence>
<sequence length="1386" mass="157208">MAHKRSIDGKEYTDVNLEETDFSGWLANKCQKLNNGQAIASRGDKLETCFKVISHYQSLPALQNEALHKISLNDETNYKGIQASMCECSKTNRPSDHFHTVSSLYHLLLDEAKGSSLPFSVLATDVCVSKLKECLGQSQDKSDIKPLLNTEEQAKVDLIMSLMKLIISKGHKMSASQIAKNCCTKQTCLPLEMVWNLHNEGFMKLELYLKCLVADQSKVKNLISQCCHLCVQSTMNGDDKKCTQIVKDVFSYLVQYGYVREDGNTSTVTPLQKVAVVIMDTTIKKLFKICDDKDRILNPVILIHQVNTLPSTAVKQFCSHTISTLLRFNPVLKVSQALELQSQWTYAKSHPFITHVYQQLLLPFETFEILDFVRHLLEEQEVNWQAVLTFIATLSVSLPDAPQHIKDLASKLISKALVDCELDSIIIALLLARQASMEGPHLFQSYSQWFKETFGDANKTPANNRKSFTFLMRFLSDIVPFEPVDHLKAHILSGPYVPDKCRAVYSDYVTLAKTRLADLKEPIEEMSIYSGNPATSGGIQGDQINSDVETAIAMFEKSSKIPTTLLEASIFRKPFFVGKFLPILMKPRPLPDIADPRMRLIDELQKIDKVPQNMYNKYKEGCQKEAEKLFQGVFSDEADESMEELLETPIQQLETTLAELLHLVAQSKDTNSQMSVLARKIELVLPSINAPSGDTYISIDKPTPIDAKTLEVTDILLNSFCKILAVSLKLPKPSLTWGAEYLAIISQHSHLKVALFTRIVTLLLKQGLILEEHHIDTLLATLVIYERNKDTLGHVKLVQCVHQDPRDVVEGLFETLSYRTQDEMLLHCRVCVTYAELSLKYSSQCGLQYASVKDSACLQAYLVEKIHYMVPRIFPSCRFVSSLSSSIDSVPMQLENQQVKQMNQSLHLQSLEAAHRINTQLQLKAAKLYSSKEFQSYISNQEFRFKRWLNLEMNVQPTTDLMSDIEWTEYCDWVIHGNYTNCRSNMHVDIIDILVQHQLKYSSHSVDKCREYSCSKQQTEGRISSRLRLISLLQRLVLTDHCAPGWVCNYLHDALMNQDSETVKEAIIGESVSIVVQLPPHIWFTSQPFHKVTAESIQQVSLLVNDHLRHYCYDIESGLLSYNLASHLLKGVGSCSAADVTMFLSQCPVVYASTVFYWRRCNYWMAKSPVLSELENSIANMYSPTALLRLTTDIKDDKNVKNKHWLNAVAIYSDIIKRDANVEDILEQKHPIPHKVDYIPHLHLGDFTVHCYVMLLLIYGQATQCLHGLEVSNSTIRAVAALANSWPDIVMTTVREYIGDPLMASLFPDVLQAFLPYTMLRVLILLPESTVRSEFIRKQNKDTISDLYHQALNSTLGATFNTFSEVLTLKHWSQIKEFVETLAGME</sequence>
<dbReference type="EMBL" id="CAIIXF020000003">
    <property type="protein sequence ID" value="CAH1780489.1"/>
    <property type="molecule type" value="Genomic_DNA"/>
</dbReference>
<evidence type="ECO:0000313" key="4">
    <source>
        <dbReference type="EMBL" id="CAH1780489.1"/>
    </source>
</evidence>
<dbReference type="PANTHER" id="PTHR12047:SF2">
    <property type="entry name" value="FANCONI ANEMIA GROUP A PROTEIN"/>
    <property type="match status" value="1"/>
</dbReference>
<dbReference type="PANTHER" id="PTHR12047">
    <property type="entry name" value="FANCONI ANEMIA GROUP A PROTEIN"/>
    <property type="match status" value="1"/>
</dbReference>
<feature type="domain" description="Fanconi anaemia group A protein helical" evidence="2">
    <location>
        <begin position="543"/>
        <end position="622"/>
    </location>
</feature>
<evidence type="ECO:0000313" key="5">
    <source>
        <dbReference type="Proteomes" id="UP000749559"/>
    </source>
</evidence>